<accession>A0A6C2U5F3</accession>
<dbReference type="Pfam" id="PF06074">
    <property type="entry name" value="Portal_Mu"/>
    <property type="match status" value="1"/>
</dbReference>
<sequence length="382" mass="43121">MKMIALQKNHGWRDAYNPLRGLNLSRLTALQEAGERGQYADLQWLYYYMERSDAMIHSVIQRRRAALLSLDWDIRIVSQAQHDPRAQQQADFLRMAYDNIDNFREAVSFLFTGFFRGFAHLEKHWAANGLIERLEPVEQWFWLRDGLFGDWEYNAGANPGTLRGEPIESADFIIHETAALDRILSVLYLRKNLSQRDWDSFLSVYGIPAIFLVGPPNVPEDKQKEYQTIAEQILSDGRGFLPHESDIKFVNGGGDKPPFHDQIKYLDEQITIAATGGLLTMLAEAGSGTLAGGAHQDTFLQIAKSDAVTLAGVLQNAIDVPLLQQHFPGQPVQAYFEFSPNLTQETRQVVQDALLLKAAGLEVKPEEISEKTGYSLTQSPER</sequence>
<protein>
    <recommendedName>
        <fullName evidence="3">DUF935 family protein</fullName>
    </recommendedName>
</protein>
<reference evidence="1 2" key="1">
    <citation type="submission" date="2019-04" db="EMBL/GenBank/DDBJ databases">
        <authorList>
            <person name="Van Vliet M D."/>
        </authorList>
    </citation>
    <scope>NUCLEOTIDE SEQUENCE [LARGE SCALE GENOMIC DNA]</scope>
    <source>
        <strain evidence="1 2">F1</strain>
    </source>
</reference>
<name>A0A6C2U5F3_PONDE</name>
<dbReference type="AlphaFoldDB" id="A0A6C2U5F3"/>
<gene>
    <name evidence="1" type="ORF">PDESU_03191</name>
</gene>
<evidence type="ECO:0000313" key="2">
    <source>
        <dbReference type="Proteomes" id="UP000366872"/>
    </source>
</evidence>
<evidence type="ECO:0008006" key="3">
    <source>
        <dbReference type="Google" id="ProtNLM"/>
    </source>
</evidence>
<proteinExistence type="predicted"/>
<dbReference type="EMBL" id="CAAHFG010000002">
    <property type="protein sequence ID" value="VGO14626.1"/>
    <property type="molecule type" value="Genomic_DNA"/>
</dbReference>
<dbReference type="Proteomes" id="UP000366872">
    <property type="component" value="Unassembled WGS sequence"/>
</dbReference>
<organism evidence="1 2">
    <name type="scientific">Pontiella desulfatans</name>
    <dbReference type="NCBI Taxonomy" id="2750659"/>
    <lineage>
        <taxon>Bacteria</taxon>
        <taxon>Pseudomonadati</taxon>
        <taxon>Kiritimatiellota</taxon>
        <taxon>Kiritimatiellia</taxon>
        <taxon>Kiritimatiellales</taxon>
        <taxon>Pontiellaceae</taxon>
        <taxon>Pontiella</taxon>
    </lineage>
</organism>
<keyword evidence="2" id="KW-1185">Reference proteome</keyword>
<dbReference type="InterPro" id="IPR009279">
    <property type="entry name" value="Portal_Mu"/>
</dbReference>
<evidence type="ECO:0000313" key="1">
    <source>
        <dbReference type="EMBL" id="VGO14626.1"/>
    </source>
</evidence>